<evidence type="ECO:0000313" key="1">
    <source>
        <dbReference type="EMBL" id="GAG72335.1"/>
    </source>
</evidence>
<reference evidence="1" key="1">
    <citation type="journal article" date="2014" name="Front. Microbiol.">
        <title>High frequency of phylogenetically diverse reductive dehalogenase-homologous genes in deep subseafloor sedimentary metagenomes.</title>
        <authorList>
            <person name="Kawai M."/>
            <person name="Futagami T."/>
            <person name="Toyoda A."/>
            <person name="Takaki Y."/>
            <person name="Nishi S."/>
            <person name="Hori S."/>
            <person name="Arai W."/>
            <person name="Tsubouchi T."/>
            <person name="Morono Y."/>
            <person name="Uchiyama I."/>
            <person name="Ito T."/>
            <person name="Fujiyama A."/>
            <person name="Inagaki F."/>
            <person name="Takami H."/>
        </authorList>
    </citation>
    <scope>NUCLEOTIDE SEQUENCE</scope>
    <source>
        <strain evidence="1">Expedition CK06-06</strain>
    </source>
</reference>
<dbReference type="EMBL" id="BART01006995">
    <property type="protein sequence ID" value="GAG72335.1"/>
    <property type="molecule type" value="Genomic_DNA"/>
</dbReference>
<sequence>FDLTSTGDGSRTTVYGRIDLSQYISVTENRGLAVKAVYFQVREQSSAALPNTGVWDPVASYLGSSATAGETSALKLYATTRAYENAADVGIASPDVLCVQQYTSTTSPTGIGYCVTTDDWYGPEDLHPSGYVLVSDLLIGVAADNWIRNDDDTLEVDILLIAESVKVTKDRMNEMLTQAQDL</sequence>
<accession>X0ZRF9</accession>
<gene>
    <name evidence="1" type="ORF">S01H4_15966</name>
</gene>
<feature type="non-terminal residue" evidence="1">
    <location>
        <position position="1"/>
    </location>
</feature>
<proteinExistence type="predicted"/>
<protein>
    <submittedName>
        <fullName evidence="1">Uncharacterized protein</fullName>
    </submittedName>
</protein>
<comment type="caution">
    <text evidence="1">The sequence shown here is derived from an EMBL/GenBank/DDBJ whole genome shotgun (WGS) entry which is preliminary data.</text>
</comment>
<dbReference type="AlphaFoldDB" id="X0ZRF9"/>
<name>X0ZRF9_9ZZZZ</name>
<organism evidence="1">
    <name type="scientific">marine sediment metagenome</name>
    <dbReference type="NCBI Taxonomy" id="412755"/>
    <lineage>
        <taxon>unclassified sequences</taxon>
        <taxon>metagenomes</taxon>
        <taxon>ecological metagenomes</taxon>
    </lineage>
</organism>